<dbReference type="Proteomes" id="UP000095447">
    <property type="component" value="Unassembled WGS sequence"/>
</dbReference>
<dbReference type="RefSeq" id="WP_055053202.1">
    <property type="nucleotide sequence ID" value="NZ_CYZA01000006.1"/>
</dbReference>
<accession>A0A174A6P9</accession>
<gene>
    <name evidence="1" type="ORF">ERS852395_01455</name>
</gene>
<organism evidence="1 2">
    <name type="scientific">Blautia obeum</name>
    <dbReference type="NCBI Taxonomy" id="40520"/>
    <lineage>
        <taxon>Bacteria</taxon>
        <taxon>Bacillati</taxon>
        <taxon>Bacillota</taxon>
        <taxon>Clostridia</taxon>
        <taxon>Lachnospirales</taxon>
        <taxon>Lachnospiraceae</taxon>
        <taxon>Blautia</taxon>
    </lineage>
</organism>
<evidence type="ECO:0000313" key="1">
    <source>
        <dbReference type="EMBL" id="CUN83430.1"/>
    </source>
</evidence>
<proteinExistence type="predicted"/>
<reference evidence="1 2" key="1">
    <citation type="submission" date="2015-09" db="EMBL/GenBank/DDBJ databases">
        <authorList>
            <consortium name="Pathogen Informatics"/>
        </authorList>
    </citation>
    <scope>NUCLEOTIDE SEQUENCE [LARGE SCALE GENOMIC DNA]</scope>
    <source>
        <strain evidence="1 2">2789STDY5608838</strain>
    </source>
</reference>
<evidence type="ECO:0000313" key="2">
    <source>
        <dbReference type="Proteomes" id="UP000095447"/>
    </source>
</evidence>
<protein>
    <submittedName>
        <fullName evidence="1">Uncharacterized protein</fullName>
    </submittedName>
</protein>
<sequence>MATLISFYKDNKITSSEVESKDIDIVLGFLFKNYVLGEDITENFDSKFLYIEDSKFKMKPLNKKIKKFAQEKEDSVEVLIQFEELAKGYEAAYIFDQYEVFKFENGDYKDLDERDYKLSICKHCGKIISGSLVNDYCPECFVTYGVQEVFEQIQSDDKELYTEYETVSKVMNTVEAFYDRIKDKGALAVQRAKEISEQYLGKEQIPQELYETILGGFVA</sequence>
<dbReference type="AlphaFoldDB" id="A0A174A6P9"/>
<dbReference type="EMBL" id="CYZA01000006">
    <property type="protein sequence ID" value="CUN83430.1"/>
    <property type="molecule type" value="Genomic_DNA"/>
</dbReference>
<name>A0A174A6P9_9FIRM</name>